<protein>
    <submittedName>
        <fullName evidence="1">Uncharacterized protein</fullName>
    </submittedName>
</protein>
<sequence length="56" mass="5951">MNVYGANVHGASVRTSDLKFLIGCCVVTVAGHECTQLYSSVHKEGHGKKTDLIAFG</sequence>
<evidence type="ECO:0000313" key="1">
    <source>
        <dbReference type="EMBL" id="RLM91322.1"/>
    </source>
</evidence>
<name>A0A3L6QVR8_PANMI</name>
<proteinExistence type="predicted"/>
<comment type="caution">
    <text evidence="1">The sequence shown here is derived from an EMBL/GenBank/DDBJ whole genome shotgun (WGS) entry which is preliminary data.</text>
</comment>
<accession>A0A3L6QVR8</accession>
<gene>
    <name evidence="1" type="ORF">C2845_PM08G05930</name>
</gene>
<keyword evidence="2" id="KW-1185">Reference proteome</keyword>
<dbReference type="AlphaFoldDB" id="A0A3L6QVR8"/>
<dbReference type="EMBL" id="PQIB02000010">
    <property type="protein sequence ID" value="RLM91322.1"/>
    <property type="molecule type" value="Genomic_DNA"/>
</dbReference>
<reference evidence="2" key="1">
    <citation type="journal article" date="2019" name="Nat. Commun.">
        <title>The genome of broomcorn millet.</title>
        <authorList>
            <person name="Zou C."/>
            <person name="Miki D."/>
            <person name="Li D."/>
            <person name="Tang Q."/>
            <person name="Xiao L."/>
            <person name="Rajput S."/>
            <person name="Deng P."/>
            <person name="Jia W."/>
            <person name="Huang R."/>
            <person name="Zhang M."/>
            <person name="Sun Y."/>
            <person name="Hu J."/>
            <person name="Fu X."/>
            <person name="Schnable P.S."/>
            <person name="Li F."/>
            <person name="Zhang H."/>
            <person name="Feng B."/>
            <person name="Zhu X."/>
            <person name="Liu R."/>
            <person name="Schnable J.C."/>
            <person name="Zhu J.-K."/>
            <person name="Zhang H."/>
        </authorList>
    </citation>
    <scope>NUCLEOTIDE SEQUENCE [LARGE SCALE GENOMIC DNA]</scope>
</reference>
<organism evidence="1 2">
    <name type="scientific">Panicum miliaceum</name>
    <name type="common">Proso millet</name>
    <name type="synonym">Broomcorn millet</name>
    <dbReference type="NCBI Taxonomy" id="4540"/>
    <lineage>
        <taxon>Eukaryota</taxon>
        <taxon>Viridiplantae</taxon>
        <taxon>Streptophyta</taxon>
        <taxon>Embryophyta</taxon>
        <taxon>Tracheophyta</taxon>
        <taxon>Spermatophyta</taxon>
        <taxon>Magnoliopsida</taxon>
        <taxon>Liliopsida</taxon>
        <taxon>Poales</taxon>
        <taxon>Poaceae</taxon>
        <taxon>PACMAD clade</taxon>
        <taxon>Panicoideae</taxon>
        <taxon>Panicodae</taxon>
        <taxon>Paniceae</taxon>
        <taxon>Panicinae</taxon>
        <taxon>Panicum</taxon>
        <taxon>Panicum sect. Panicum</taxon>
    </lineage>
</organism>
<evidence type="ECO:0000313" key="2">
    <source>
        <dbReference type="Proteomes" id="UP000275267"/>
    </source>
</evidence>
<dbReference type="Proteomes" id="UP000275267">
    <property type="component" value="Unassembled WGS sequence"/>
</dbReference>